<dbReference type="RefSeq" id="XP_005643498.1">
    <property type="nucleotide sequence ID" value="XM_005643441.1"/>
</dbReference>
<dbReference type="InterPro" id="IPR005645">
    <property type="entry name" value="FSH-like_dom"/>
</dbReference>
<dbReference type="GeneID" id="17036904"/>
<proteinExistence type="predicted"/>
<dbReference type="PANTHER" id="PTHR22778:SF51">
    <property type="entry name" value="DIHYDROFOLATE REDUCTASE"/>
    <property type="match status" value="1"/>
</dbReference>
<organism evidence="2 3">
    <name type="scientific">Coccomyxa subellipsoidea (strain C-169)</name>
    <name type="common">Green microalga</name>
    <dbReference type="NCBI Taxonomy" id="574566"/>
    <lineage>
        <taxon>Eukaryota</taxon>
        <taxon>Viridiplantae</taxon>
        <taxon>Chlorophyta</taxon>
        <taxon>core chlorophytes</taxon>
        <taxon>Trebouxiophyceae</taxon>
        <taxon>Trebouxiophyceae incertae sedis</taxon>
        <taxon>Coccomyxaceae</taxon>
        <taxon>Coccomyxa</taxon>
        <taxon>Coccomyxa subellipsoidea</taxon>
    </lineage>
</organism>
<keyword evidence="3" id="KW-1185">Reference proteome</keyword>
<dbReference type="SUPFAM" id="SSF53474">
    <property type="entry name" value="alpha/beta-Hydrolases"/>
    <property type="match status" value="1"/>
</dbReference>
<dbReference type="EMBL" id="AGSI01000021">
    <property type="protein sequence ID" value="EIE18954.1"/>
    <property type="molecule type" value="Genomic_DNA"/>
</dbReference>
<dbReference type="KEGG" id="csl:COCSUDRAFT_59879"/>
<evidence type="ECO:0000313" key="3">
    <source>
        <dbReference type="Proteomes" id="UP000007264"/>
    </source>
</evidence>
<protein>
    <recommendedName>
        <fullName evidence="1">Serine hydrolase domain-containing protein</fullName>
    </recommendedName>
</protein>
<name>I0YKN5_COCSC</name>
<gene>
    <name evidence="2" type="ORF">COCSUDRAFT_59879</name>
</gene>
<dbReference type="Pfam" id="PF03959">
    <property type="entry name" value="FSH1"/>
    <property type="match status" value="1"/>
</dbReference>
<feature type="domain" description="Serine hydrolase" evidence="1">
    <location>
        <begin position="22"/>
        <end position="112"/>
    </location>
</feature>
<dbReference type="PANTHER" id="PTHR22778">
    <property type="entry name" value="OVARIAN CANCER GENE-2 PROTEIN-RELATED"/>
    <property type="match status" value="1"/>
</dbReference>
<dbReference type="eggNOG" id="KOG2551">
    <property type="taxonomic scope" value="Eukaryota"/>
</dbReference>
<sequence>MDSDVPSDIFKGPYYEWWNAQQGTILASLLLAMKQQNLILQSHPPFKCIVCIAGIRPGASVADTLLTKKLQPPSLHIIGSRDYVNKWSHKLMDTFENPTLITHPRGHVIPALEGDSLEKLRSFLMARQQDSAL</sequence>
<dbReference type="Proteomes" id="UP000007264">
    <property type="component" value="Unassembled WGS sequence"/>
</dbReference>
<accession>I0YKN5</accession>
<dbReference type="AlphaFoldDB" id="I0YKN5"/>
<dbReference type="OrthoDB" id="414698at2759"/>
<evidence type="ECO:0000313" key="2">
    <source>
        <dbReference type="EMBL" id="EIE18954.1"/>
    </source>
</evidence>
<dbReference type="InterPro" id="IPR029058">
    <property type="entry name" value="AB_hydrolase_fold"/>
</dbReference>
<evidence type="ECO:0000259" key="1">
    <source>
        <dbReference type="Pfam" id="PF03959"/>
    </source>
</evidence>
<dbReference type="Gene3D" id="3.40.50.1820">
    <property type="entry name" value="alpha/beta hydrolase"/>
    <property type="match status" value="1"/>
</dbReference>
<comment type="caution">
    <text evidence="2">The sequence shown here is derived from an EMBL/GenBank/DDBJ whole genome shotgun (WGS) entry which is preliminary data.</text>
</comment>
<reference evidence="2 3" key="1">
    <citation type="journal article" date="2012" name="Genome Biol.">
        <title>The genome of the polar eukaryotic microalga coccomyxa subellipsoidea reveals traits of cold adaptation.</title>
        <authorList>
            <person name="Blanc G."/>
            <person name="Agarkova I."/>
            <person name="Grimwood J."/>
            <person name="Kuo A."/>
            <person name="Brueggeman A."/>
            <person name="Dunigan D."/>
            <person name="Gurnon J."/>
            <person name="Ladunga I."/>
            <person name="Lindquist E."/>
            <person name="Lucas S."/>
            <person name="Pangilinan J."/>
            <person name="Proschold T."/>
            <person name="Salamov A."/>
            <person name="Schmutz J."/>
            <person name="Weeks D."/>
            <person name="Yamada T."/>
            <person name="Claverie J.M."/>
            <person name="Grigoriev I."/>
            <person name="Van Etten J."/>
            <person name="Lomsadze A."/>
            <person name="Borodovsky M."/>
        </authorList>
    </citation>
    <scope>NUCLEOTIDE SEQUENCE [LARGE SCALE GENOMIC DNA]</scope>
    <source>
        <strain evidence="2 3">C-169</strain>
    </source>
</reference>